<sequence length="713" mass="81169">MCDVHGVPPRPYLGVQFSVAFDVYLLVREETARRVRAALGRNNPCWQLRNVCPCCTYKLEGEAKDWPFLFTCDGNDSAKRFAQKTKEQWDDEGNALPRESAERDDYRRAPGDYFIPREVVESWAVADEEELAKVRDEEEERESGCSEKWQNMKESHTVRAAAVYDETGIFAGLCRHGFVLAFVDMVKSGELAKYAFALLAHVCKAMGPEIIKLILGYDIGCRFYAMVMHHPHVSDLLNDREFQALVGAFHGTAHDRLCQTRNLPKYKDDLGHDIPPPSIAGKPSLHGRSTRIAFRPTPQLSHTLATKYQHALAVLAEAPVLVRLMSELEGATPTTLEGWLKAERDYLSSLKKEPEEETLQMEYYQALVNFYDAKEAADGLRGNVTGLQFVGESGTARAEAESATRRFETNRRHVYERENKCLETVRYLEARLELVERWQPGDENWVQAQALVSKRRYQLSLDKLESLVAARLLELWKMNIPGTGYKLRKHIAKAMQARSKAVRTALANYNAAAAALESPRPPLEWESVVEYAFLVEFDLLRFSRRDVRSEPWAQGSGRAAMDLHFKIKRAREEIERLNVEIRHLYTYMRDEDAFLAHHARRLRDDNQPQLAHQVELYRQEHTRFSDDHRRRLEKLRKEAGCTAVLEPGTAVSKERHTPASARAEDREMGDAARVEALRTAESEVEGAEDVDAEAVADSLELVLRIADDVAGDV</sequence>
<gene>
    <name evidence="3" type="ORF">MSAN_00848400</name>
</gene>
<accession>A0A8H7DA24</accession>
<dbReference type="PANTHER" id="PTHR33096">
    <property type="entry name" value="CXC2 DOMAIN-CONTAINING PROTEIN"/>
    <property type="match status" value="1"/>
</dbReference>
<evidence type="ECO:0000313" key="4">
    <source>
        <dbReference type="Proteomes" id="UP000623467"/>
    </source>
</evidence>
<dbReference type="AlphaFoldDB" id="A0A8H7DA24"/>
<keyword evidence="4" id="KW-1185">Reference proteome</keyword>
<protein>
    <recommendedName>
        <fullName evidence="5">CxC1-like cysteine cluster associated with KDZ transposases domain-containing protein</fullName>
    </recommendedName>
</protein>
<keyword evidence="1" id="KW-0175">Coiled coil</keyword>
<dbReference type="OrthoDB" id="2676448at2759"/>
<dbReference type="InterPro" id="IPR040521">
    <property type="entry name" value="KDZ"/>
</dbReference>
<feature type="coiled-coil region" evidence="1">
    <location>
        <begin position="560"/>
        <end position="587"/>
    </location>
</feature>
<dbReference type="Proteomes" id="UP000623467">
    <property type="component" value="Unassembled WGS sequence"/>
</dbReference>
<comment type="caution">
    <text evidence="3">The sequence shown here is derived from an EMBL/GenBank/DDBJ whole genome shotgun (WGS) entry which is preliminary data.</text>
</comment>
<evidence type="ECO:0000256" key="1">
    <source>
        <dbReference type="SAM" id="Coils"/>
    </source>
</evidence>
<feature type="compositionally biased region" description="Basic and acidic residues" evidence="2">
    <location>
        <begin position="652"/>
        <end position="669"/>
    </location>
</feature>
<dbReference type="PANTHER" id="PTHR33096:SF1">
    <property type="entry name" value="CXC1-LIKE CYSTEINE CLUSTER ASSOCIATED WITH KDZ TRANSPOSASES DOMAIN-CONTAINING PROTEIN"/>
    <property type="match status" value="1"/>
</dbReference>
<dbReference type="EMBL" id="JACAZH010000005">
    <property type="protein sequence ID" value="KAF7367839.1"/>
    <property type="molecule type" value="Genomic_DNA"/>
</dbReference>
<proteinExistence type="predicted"/>
<organism evidence="3 4">
    <name type="scientific">Mycena sanguinolenta</name>
    <dbReference type="NCBI Taxonomy" id="230812"/>
    <lineage>
        <taxon>Eukaryota</taxon>
        <taxon>Fungi</taxon>
        <taxon>Dikarya</taxon>
        <taxon>Basidiomycota</taxon>
        <taxon>Agaricomycotina</taxon>
        <taxon>Agaricomycetes</taxon>
        <taxon>Agaricomycetidae</taxon>
        <taxon>Agaricales</taxon>
        <taxon>Marasmiineae</taxon>
        <taxon>Mycenaceae</taxon>
        <taxon>Mycena</taxon>
    </lineage>
</organism>
<dbReference type="Pfam" id="PF18758">
    <property type="entry name" value="KDZ"/>
    <property type="match status" value="1"/>
</dbReference>
<evidence type="ECO:0000313" key="3">
    <source>
        <dbReference type="EMBL" id="KAF7367839.1"/>
    </source>
</evidence>
<evidence type="ECO:0008006" key="5">
    <source>
        <dbReference type="Google" id="ProtNLM"/>
    </source>
</evidence>
<evidence type="ECO:0000256" key="2">
    <source>
        <dbReference type="SAM" id="MobiDB-lite"/>
    </source>
</evidence>
<feature type="region of interest" description="Disordered" evidence="2">
    <location>
        <begin position="650"/>
        <end position="669"/>
    </location>
</feature>
<name>A0A8H7DA24_9AGAR</name>
<reference evidence="3" key="1">
    <citation type="submission" date="2020-05" db="EMBL/GenBank/DDBJ databases">
        <title>Mycena genomes resolve the evolution of fungal bioluminescence.</title>
        <authorList>
            <person name="Tsai I.J."/>
        </authorList>
    </citation>
    <scope>NUCLEOTIDE SEQUENCE</scope>
    <source>
        <strain evidence="3">160909Yilan</strain>
    </source>
</reference>